<gene>
    <name evidence="1" type="ORF">SFRICE_007099</name>
</gene>
<dbReference type="EMBL" id="ODYU01003784">
    <property type="protein sequence ID" value="SOQ42978.1"/>
    <property type="molecule type" value="Genomic_DNA"/>
</dbReference>
<proteinExistence type="predicted"/>
<protein>
    <submittedName>
        <fullName evidence="1">SFRICE_007099</fullName>
    </submittedName>
</protein>
<accession>A0A2H1VQA4</accession>
<reference evidence="1" key="1">
    <citation type="submission" date="2016-07" db="EMBL/GenBank/DDBJ databases">
        <authorList>
            <person name="Bretaudeau A."/>
        </authorList>
    </citation>
    <scope>NUCLEOTIDE SEQUENCE</scope>
    <source>
        <strain evidence="1">Rice</strain>
        <tissue evidence="1">Whole body</tissue>
    </source>
</reference>
<name>A0A2H1VQA4_SPOFR</name>
<evidence type="ECO:0000313" key="1">
    <source>
        <dbReference type="EMBL" id="SOQ42978.1"/>
    </source>
</evidence>
<organism evidence="1">
    <name type="scientific">Spodoptera frugiperda</name>
    <name type="common">Fall armyworm</name>
    <dbReference type="NCBI Taxonomy" id="7108"/>
    <lineage>
        <taxon>Eukaryota</taxon>
        <taxon>Metazoa</taxon>
        <taxon>Ecdysozoa</taxon>
        <taxon>Arthropoda</taxon>
        <taxon>Hexapoda</taxon>
        <taxon>Insecta</taxon>
        <taxon>Pterygota</taxon>
        <taxon>Neoptera</taxon>
        <taxon>Endopterygota</taxon>
        <taxon>Lepidoptera</taxon>
        <taxon>Glossata</taxon>
        <taxon>Ditrysia</taxon>
        <taxon>Noctuoidea</taxon>
        <taxon>Noctuidae</taxon>
        <taxon>Amphipyrinae</taxon>
        <taxon>Spodoptera</taxon>
    </lineage>
</organism>
<sequence length="129" mass="14634">MSLVTYMKQIQRGDVITGFPFNIMRDTLRRARDAPPIDSQNTRGVTSVLPACWEVRIVRDLVIGKISDNQASDNLTYTTKYNESIVSRRFSVKSLYNCGRAGSFVSKHGSTTLKLREMEMHFIIQDLGT</sequence>
<dbReference type="AlphaFoldDB" id="A0A2H1VQA4"/>